<keyword evidence="3" id="KW-0732">Signal</keyword>
<evidence type="ECO:0000259" key="6">
    <source>
        <dbReference type="Pfam" id="PF07980"/>
    </source>
</evidence>
<dbReference type="OrthoDB" id="636214at2"/>
<comment type="subcellular location">
    <subcellularLocation>
        <location evidence="1">Cell outer membrane</location>
    </subcellularLocation>
</comment>
<dbReference type="Proteomes" id="UP000193804">
    <property type="component" value="Unassembled WGS sequence"/>
</dbReference>
<sequence length="539" mass="60462">MKNLVNKALLKSRYFLWLVVLMLGTACEDEFLKDELLSDTSVDFLYSTPEGLESAVVGLYSLNRNLHSDLSLNGTIPLIPQAKSDISVGITGEVSLYSRLLWGASLGDFGTTSGINAYWVHYYRLVDRCNAIIDGAENLEGINEERKNQILAEAKVMRANSLFTLYRLFNNIFITTVPTSPDNAFEAPQDKSSEEEIFALLKADLDFSINNLEYQTSEFGRWTKGAARHLRAKVAMWEEDWTGAALQIDSLITSGAHALVGSTADVFTGDLNHSETLFALNFMRETIGGGGPHILSWNVVSAYAEAPGLLPSIENGGSGVGFLSLNDYMINLLEEDPNDDRKNNTYYIFDYNYNDEATLPAGAQLGEPLDLYENSPDDMNEFMLYYRRQNPGVLKFLDATAEPTDRNHFQNVMIYRLAESYLIGAEAHMMSGNTGKALEYLNAVRTRANAAPATQISLETVLDERARELGFEGQRWFTLKRTGLLFEYLIDHMNNDNMNESYPEGNPKDILMEYMQNWPIPEQQIDLLGPGYPQNEGYN</sequence>
<evidence type="ECO:0000256" key="3">
    <source>
        <dbReference type="ARBA" id="ARBA00022729"/>
    </source>
</evidence>
<reference evidence="8" key="1">
    <citation type="submission" date="2017-04" db="EMBL/GenBank/DDBJ databases">
        <authorList>
            <person name="Varghese N."/>
            <person name="Submissions S."/>
        </authorList>
    </citation>
    <scope>NUCLEOTIDE SEQUENCE [LARGE SCALE GENOMIC DNA]</scope>
    <source>
        <strain evidence="8">DSM 4125</strain>
    </source>
</reference>
<protein>
    <submittedName>
        <fullName evidence="7">Starch-binding associating with outer membrane</fullName>
    </submittedName>
</protein>
<dbReference type="InterPro" id="IPR011990">
    <property type="entry name" value="TPR-like_helical_dom_sf"/>
</dbReference>
<dbReference type="AlphaFoldDB" id="A0A1X7I6P2"/>
<evidence type="ECO:0000313" key="7">
    <source>
        <dbReference type="EMBL" id="SMG09703.1"/>
    </source>
</evidence>
<dbReference type="Pfam" id="PF07980">
    <property type="entry name" value="SusD_RagB"/>
    <property type="match status" value="1"/>
</dbReference>
<evidence type="ECO:0000256" key="1">
    <source>
        <dbReference type="ARBA" id="ARBA00004442"/>
    </source>
</evidence>
<proteinExistence type="inferred from homology"/>
<feature type="domain" description="RagB/SusD" evidence="6">
    <location>
        <begin position="331"/>
        <end position="538"/>
    </location>
</feature>
<dbReference type="STRING" id="1028.SAMN05661096_00247"/>
<evidence type="ECO:0000256" key="4">
    <source>
        <dbReference type="ARBA" id="ARBA00023136"/>
    </source>
</evidence>
<evidence type="ECO:0000256" key="5">
    <source>
        <dbReference type="ARBA" id="ARBA00023237"/>
    </source>
</evidence>
<dbReference type="SUPFAM" id="SSF48452">
    <property type="entry name" value="TPR-like"/>
    <property type="match status" value="1"/>
</dbReference>
<keyword evidence="5" id="KW-0998">Cell outer membrane</keyword>
<name>A0A1X7I6P2_9BACT</name>
<gene>
    <name evidence="7" type="ORF">SAMN05661096_00247</name>
</gene>
<dbReference type="GO" id="GO:0009279">
    <property type="term" value="C:cell outer membrane"/>
    <property type="evidence" value="ECO:0007669"/>
    <property type="project" value="UniProtKB-SubCell"/>
</dbReference>
<dbReference type="PROSITE" id="PS51257">
    <property type="entry name" value="PROKAR_LIPOPROTEIN"/>
    <property type="match status" value="1"/>
</dbReference>
<evidence type="ECO:0000313" key="8">
    <source>
        <dbReference type="Proteomes" id="UP000193804"/>
    </source>
</evidence>
<keyword evidence="8" id="KW-1185">Reference proteome</keyword>
<dbReference type="InterPro" id="IPR012944">
    <property type="entry name" value="SusD_RagB_dom"/>
</dbReference>
<dbReference type="EMBL" id="FXAW01000001">
    <property type="protein sequence ID" value="SMG09703.1"/>
    <property type="molecule type" value="Genomic_DNA"/>
</dbReference>
<keyword evidence="4" id="KW-0472">Membrane</keyword>
<dbReference type="RefSeq" id="WP_085515264.1">
    <property type="nucleotide sequence ID" value="NZ_FXAW01000001.1"/>
</dbReference>
<dbReference type="Gene3D" id="1.25.40.390">
    <property type="match status" value="1"/>
</dbReference>
<accession>A0A1X7I6P2</accession>
<organism evidence="7 8">
    <name type="scientific">Marivirga sericea</name>
    <dbReference type="NCBI Taxonomy" id="1028"/>
    <lineage>
        <taxon>Bacteria</taxon>
        <taxon>Pseudomonadati</taxon>
        <taxon>Bacteroidota</taxon>
        <taxon>Cytophagia</taxon>
        <taxon>Cytophagales</taxon>
        <taxon>Marivirgaceae</taxon>
        <taxon>Marivirga</taxon>
    </lineage>
</organism>
<evidence type="ECO:0000256" key="2">
    <source>
        <dbReference type="ARBA" id="ARBA00006275"/>
    </source>
</evidence>
<comment type="similarity">
    <text evidence="2">Belongs to the SusD family.</text>
</comment>